<dbReference type="EMBL" id="RQGV01000008">
    <property type="protein sequence ID" value="TGM14209.1"/>
    <property type="molecule type" value="Genomic_DNA"/>
</dbReference>
<accession>A0A5F2BXV7</accession>
<comment type="caution">
    <text evidence="1">The sequence shown here is derived from an EMBL/GenBank/DDBJ whole genome shotgun (WGS) entry which is preliminary data.</text>
</comment>
<evidence type="ECO:0000313" key="1">
    <source>
        <dbReference type="EMBL" id="TGM14209.1"/>
    </source>
</evidence>
<evidence type="ECO:0008006" key="5">
    <source>
        <dbReference type="Google" id="ProtNLM"/>
    </source>
</evidence>
<keyword evidence="4" id="KW-1185">Reference proteome</keyword>
<dbReference type="EMBL" id="RQGU01000116">
    <property type="protein sequence ID" value="TGM16892.1"/>
    <property type="molecule type" value="Genomic_DNA"/>
</dbReference>
<proteinExistence type="predicted"/>
<dbReference type="Proteomes" id="UP000297832">
    <property type="component" value="Unassembled WGS sequence"/>
</dbReference>
<reference evidence="2" key="1">
    <citation type="submission" date="2018-10" db="EMBL/GenBank/DDBJ databases">
        <authorList>
            <person name="Vincent A.T."/>
            <person name="Schiettekatte O."/>
            <person name="Bourhy P."/>
            <person name="Veyrier F.J."/>
            <person name="Picardeau M."/>
        </authorList>
    </citation>
    <scope>NUCLEOTIDE SEQUENCE</scope>
    <source>
        <strain evidence="2">201702406</strain>
    </source>
</reference>
<gene>
    <name evidence="1" type="ORF">EHQ81_08485</name>
    <name evidence="2" type="ORF">EHQ82_16850</name>
</gene>
<reference evidence="3 4" key="2">
    <citation type="journal article" date="2019" name="PLoS Negl. Trop. Dis.">
        <title>Revisiting the worldwide diversity of Leptospira species in the environment.</title>
        <authorList>
            <person name="Vincent A.T."/>
            <person name="Schiettekatte O."/>
            <person name="Bourhy P."/>
            <person name="Veyrier F.J."/>
            <person name="Picardeau M."/>
        </authorList>
    </citation>
    <scope>NUCLEOTIDE SEQUENCE [LARGE SCALE GENOMIC DNA]</scope>
    <source>
        <strain evidence="1 3">201702405</strain>
        <strain evidence="4">201702406</strain>
    </source>
</reference>
<sequence>MEFPLKDKIEKIILKTIKEYIELYNNPKREIFYPSKKLVFPSYRIETGRNWRLSEKEAHFIFSYNLEESDVEYLYYSVEVPTDYKYRFINNPFSNYIFNHPTGRSALIDFSIYHGDIIEPTKLCNIEFKYGNGKIASFAKDIYKLLLEGINGYLIIFLEKGNIDALFASKGEKGILIKLREIIIHYKEHFKNEFDLNIFITVMNEYKLYFLPVTKRDLDNIVRDLENKSEEKFEKYLRVIS</sequence>
<evidence type="ECO:0000313" key="2">
    <source>
        <dbReference type="EMBL" id="TGM16892.1"/>
    </source>
</evidence>
<evidence type="ECO:0000313" key="4">
    <source>
        <dbReference type="Proteomes" id="UP000298057"/>
    </source>
</evidence>
<evidence type="ECO:0000313" key="3">
    <source>
        <dbReference type="Proteomes" id="UP000297832"/>
    </source>
</evidence>
<dbReference type="RefSeq" id="WP_135628505.1">
    <property type="nucleotide sequence ID" value="NZ_RQGU01000116.1"/>
</dbReference>
<dbReference type="AlphaFoldDB" id="A0A5F2BXV7"/>
<dbReference type="Proteomes" id="UP000298057">
    <property type="component" value="Unassembled WGS sequence"/>
</dbReference>
<organism evidence="1 3">
    <name type="scientific">Leptospira selangorensis</name>
    <dbReference type="NCBI Taxonomy" id="2484982"/>
    <lineage>
        <taxon>Bacteria</taxon>
        <taxon>Pseudomonadati</taxon>
        <taxon>Spirochaetota</taxon>
        <taxon>Spirochaetia</taxon>
        <taxon>Leptospirales</taxon>
        <taxon>Leptospiraceae</taxon>
        <taxon>Leptospira</taxon>
    </lineage>
</organism>
<protein>
    <recommendedName>
        <fullName evidence="5">Endonuclease</fullName>
    </recommendedName>
</protein>
<name>A0A5F2BXV7_9LEPT</name>